<comment type="caution">
    <text evidence="1">The sequence shown here is derived from an EMBL/GenBank/DDBJ whole genome shotgun (WGS) entry which is preliminary data.</text>
</comment>
<keyword evidence="2" id="KW-1185">Reference proteome</keyword>
<sequence length="117" mass="12995">MSYYFEAAGHTLWDPSLRMGRWYLSFAESAADLVQRPTGLTPADDDTCAVDVPVFRQFVEALLECYASTRHPVQHGLMRGVLLASLVMLERGGVKLSPKSEREASLLEEVEIFAGSM</sequence>
<dbReference type="Pfam" id="PF19564">
    <property type="entry name" value="DUF6086"/>
    <property type="match status" value="1"/>
</dbReference>
<dbReference type="InterPro" id="IPR045732">
    <property type="entry name" value="DUF6086"/>
</dbReference>
<gene>
    <name evidence="1" type="ORF">EST54_25100</name>
</gene>
<dbReference type="EMBL" id="SDIF01000091">
    <property type="protein sequence ID" value="RXS62758.1"/>
    <property type="molecule type" value="Genomic_DNA"/>
</dbReference>
<evidence type="ECO:0000313" key="2">
    <source>
        <dbReference type="Proteomes" id="UP000289482"/>
    </source>
</evidence>
<accession>A0A4Q1QVD4</accession>
<dbReference type="AlphaFoldDB" id="A0A4Q1QVD4"/>
<protein>
    <submittedName>
        <fullName evidence="1">Uncharacterized protein</fullName>
    </submittedName>
</protein>
<evidence type="ECO:0000313" key="1">
    <source>
        <dbReference type="EMBL" id="RXS62758.1"/>
    </source>
</evidence>
<reference evidence="1 2" key="1">
    <citation type="submission" date="2019-01" db="EMBL/GenBank/DDBJ databases">
        <title>Draft genome sequences of the type strain Streptomyces sioyaensis DSM 40032 and its novel strain, TM32, a thermotolerant antibiotics-producing actinobacterium.</title>
        <authorList>
            <person name="Nakaew N."/>
            <person name="Lumyong S."/>
            <person name="Sloan W.T."/>
            <person name="Sungthong R."/>
        </authorList>
    </citation>
    <scope>NUCLEOTIDE SEQUENCE [LARGE SCALE GENOMIC DNA]</scope>
    <source>
        <strain evidence="1 2">DSM 40032</strain>
    </source>
</reference>
<proteinExistence type="predicted"/>
<organism evidence="1 2">
    <name type="scientific">Streptomyces sioyaensis</name>
    <dbReference type="NCBI Taxonomy" id="67364"/>
    <lineage>
        <taxon>Bacteria</taxon>
        <taxon>Bacillati</taxon>
        <taxon>Actinomycetota</taxon>
        <taxon>Actinomycetes</taxon>
        <taxon>Kitasatosporales</taxon>
        <taxon>Streptomycetaceae</taxon>
        <taxon>Streptomyces</taxon>
    </lineage>
</organism>
<name>A0A4Q1QVD4_9ACTN</name>
<dbReference type="Proteomes" id="UP000289482">
    <property type="component" value="Unassembled WGS sequence"/>
</dbReference>
<dbReference type="GeneID" id="95781188"/>
<dbReference type="RefSeq" id="WP_129249995.1">
    <property type="nucleotide sequence ID" value="NZ_JBIRSA010000019.1"/>
</dbReference>